<evidence type="ECO:0000313" key="4">
    <source>
        <dbReference type="Proteomes" id="UP001057702"/>
    </source>
</evidence>
<evidence type="ECO:0000256" key="1">
    <source>
        <dbReference type="ARBA" id="ARBA00008775"/>
    </source>
</evidence>
<comment type="caution">
    <text evidence="3">The sequence shown here is derived from an EMBL/GenBank/DDBJ whole genome shotgun (WGS) entry which is preliminary data.</text>
</comment>
<accession>A0ABT1PWQ8</accession>
<dbReference type="PANTHER" id="PTHR32097">
    <property type="entry name" value="CAMP-BINDING PROTEIN 1-RELATED"/>
    <property type="match status" value="1"/>
</dbReference>
<dbReference type="Pfam" id="PF02342">
    <property type="entry name" value="TerD"/>
    <property type="match status" value="1"/>
</dbReference>
<name>A0ABT1PWQ8_9ACTN</name>
<comment type="similarity">
    <text evidence="1">Belongs to the CAPAB/TerDEXZ family.</text>
</comment>
<dbReference type="Proteomes" id="UP001057702">
    <property type="component" value="Unassembled WGS sequence"/>
</dbReference>
<dbReference type="InterPro" id="IPR003325">
    <property type="entry name" value="TerD"/>
</dbReference>
<gene>
    <name evidence="3" type="ORF">NGB36_16115</name>
</gene>
<dbReference type="RefSeq" id="WP_255920997.1">
    <property type="nucleotide sequence ID" value="NZ_JANFNG010000011.1"/>
</dbReference>
<evidence type="ECO:0000313" key="3">
    <source>
        <dbReference type="EMBL" id="MCQ4082092.1"/>
    </source>
</evidence>
<keyword evidence="4" id="KW-1185">Reference proteome</keyword>
<dbReference type="Gene3D" id="2.60.60.30">
    <property type="entry name" value="sav2460 like domains"/>
    <property type="match status" value="1"/>
</dbReference>
<reference evidence="3" key="1">
    <citation type="submission" date="2022-06" db="EMBL/GenBank/DDBJ databases">
        <title>Draft genome sequence of Streptomyces sp. RB6PN25 isolated from peat swamp forest in Thailand.</title>
        <authorList>
            <person name="Duangmal K."/>
            <person name="Klaysubun C."/>
        </authorList>
    </citation>
    <scope>NUCLEOTIDE SEQUENCE</scope>
    <source>
        <strain evidence="3">RB6PN25</strain>
    </source>
</reference>
<dbReference type="EMBL" id="JANFNG010000011">
    <property type="protein sequence ID" value="MCQ4082092.1"/>
    <property type="molecule type" value="Genomic_DNA"/>
</dbReference>
<evidence type="ECO:0000259" key="2">
    <source>
        <dbReference type="Pfam" id="PF02342"/>
    </source>
</evidence>
<organism evidence="3 4">
    <name type="scientific">Streptomyces humicola</name>
    <dbReference type="NCBI Taxonomy" id="2953240"/>
    <lineage>
        <taxon>Bacteria</taxon>
        <taxon>Bacillati</taxon>
        <taxon>Actinomycetota</taxon>
        <taxon>Actinomycetes</taxon>
        <taxon>Kitasatosporales</taxon>
        <taxon>Streptomycetaceae</taxon>
        <taxon>Streptomyces</taxon>
    </lineage>
</organism>
<proteinExistence type="inferred from homology"/>
<dbReference type="CDD" id="cd06974">
    <property type="entry name" value="TerD_like"/>
    <property type="match status" value="1"/>
</dbReference>
<protein>
    <submittedName>
        <fullName evidence="3">TerD family protein</fullName>
    </submittedName>
</protein>
<feature type="domain" description="TerD" evidence="2">
    <location>
        <begin position="1"/>
        <end position="187"/>
    </location>
</feature>
<sequence>MGVSLSKGGNVSLSKAAPNLTSVRVGLGWDARTTTGSDFDLDASALLTTADGKVLSDQYFVFYNNLKSPDGSVEHTGDNLTGDGEGDDEVINVDLGSVAAEVAKIVFPVSIYEADSRSQTFGQVRNAYIRVVNQADNSELARYDLSEDASTETAMVFGELYRNGAEWKFRAIGQGYASGLRGIAQDYGVHV</sequence>
<dbReference type="InterPro" id="IPR051324">
    <property type="entry name" value="Stress/Tellurium_Resist"/>
</dbReference>
<dbReference type="PANTHER" id="PTHR32097:SF4">
    <property type="entry name" value="GENERAL STRESS PROTEIN 16U"/>
    <property type="match status" value="1"/>
</dbReference>